<dbReference type="SUPFAM" id="SSF47576">
    <property type="entry name" value="Calponin-homology domain, CH-domain"/>
    <property type="match status" value="1"/>
</dbReference>
<reference evidence="3" key="1">
    <citation type="submission" date="2016-04" db="EMBL/GenBank/DDBJ databases">
        <authorList>
            <person name="Calderon-Fernandez G.M.Sr."/>
        </authorList>
    </citation>
    <scope>NUCLEOTIDE SEQUENCE</scope>
    <source>
        <strain evidence="3">Int1</strain>
        <tissue evidence="3">Integument</tissue>
    </source>
</reference>
<protein>
    <submittedName>
        <fullName evidence="3">Sperm flagellar protein 1-like protein</fullName>
    </submittedName>
</protein>
<keyword evidence="3" id="KW-0282">Flagellum</keyword>
<dbReference type="GO" id="GO:0005930">
    <property type="term" value="C:axoneme"/>
    <property type="evidence" value="ECO:0007669"/>
    <property type="project" value="TreeGrafter"/>
</dbReference>
<dbReference type="InterPro" id="IPR010441">
    <property type="entry name" value="CH_2"/>
</dbReference>
<dbReference type="FunFam" id="1.10.418.10:FF:000059">
    <property type="entry name" value="RIKEN cDNA 6430531B16 gene"/>
    <property type="match status" value="1"/>
</dbReference>
<dbReference type="InterPro" id="IPR036872">
    <property type="entry name" value="CH_dom_sf"/>
</dbReference>
<keyword evidence="3" id="KW-0966">Cell projection</keyword>
<dbReference type="GO" id="GO:0008017">
    <property type="term" value="F:microtubule binding"/>
    <property type="evidence" value="ECO:0007669"/>
    <property type="project" value="TreeGrafter"/>
</dbReference>
<dbReference type="InterPro" id="IPR052111">
    <property type="entry name" value="Spermatogenesis_Ciliary_MAP"/>
</dbReference>
<keyword evidence="3" id="KW-0969">Cilium</keyword>
<feature type="coiled-coil region" evidence="1">
    <location>
        <begin position="156"/>
        <end position="190"/>
    </location>
</feature>
<evidence type="ECO:0000259" key="2">
    <source>
        <dbReference type="PROSITE" id="PS50021"/>
    </source>
</evidence>
<proteinExistence type="predicted"/>
<dbReference type="Pfam" id="PF06294">
    <property type="entry name" value="CH_2"/>
    <property type="match status" value="1"/>
</dbReference>
<keyword evidence="1" id="KW-0175">Coiled coil</keyword>
<name>A0A170YCW6_TRIIF</name>
<organism evidence="3">
    <name type="scientific">Triatoma infestans</name>
    <name type="common">Assassin bug</name>
    <dbReference type="NCBI Taxonomy" id="30076"/>
    <lineage>
        <taxon>Eukaryota</taxon>
        <taxon>Metazoa</taxon>
        <taxon>Ecdysozoa</taxon>
        <taxon>Arthropoda</taxon>
        <taxon>Hexapoda</taxon>
        <taxon>Insecta</taxon>
        <taxon>Pterygota</taxon>
        <taxon>Neoptera</taxon>
        <taxon>Paraneoptera</taxon>
        <taxon>Hemiptera</taxon>
        <taxon>Heteroptera</taxon>
        <taxon>Panheteroptera</taxon>
        <taxon>Cimicomorpha</taxon>
        <taxon>Reduviidae</taxon>
        <taxon>Triatominae</taxon>
        <taxon>Triatoma</taxon>
    </lineage>
</organism>
<dbReference type="EMBL" id="GEMB01003421">
    <property type="protein sequence ID" value="JAR99794.1"/>
    <property type="molecule type" value="Transcribed_RNA"/>
</dbReference>
<dbReference type="Gene3D" id="1.10.418.10">
    <property type="entry name" value="Calponin-like domain"/>
    <property type="match status" value="1"/>
</dbReference>
<evidence type="ECO:0000256" key="1">
    <source>
        <dbReference type="SAM" id="Coils"/>
    </source>
</evidence>
<evidence type="ECO:0000313" key="3">
    <source>
        <dbReference type="EMBL" id="JAR99794.1"/>
    </source>
</evidence>
<sequence length="203" mass="23450">MSGDNHKGNLSDEWTKLDELLEWLNNIEFSRPKKVIARDFADGRFMAELLKKYYPRMVELHNYPSANSISNKLKNWQVLNNKVLIPLGLGQSERFLTDVASGVKGTVEHLLCLIKNKIDDQKKKEEKEMEQVIYFEDEPFKSTASPAEFKSMKTLVALKEEEIEALSSKVKHLEALIQLKDQRIDDLLAQVNRCTCFRNLASY</sequence>
<dbReference type="PANTHER" id="PTHR12509">
    <property type="entry name" value="SPERMATOGENESIS-ASSOCIATED 4-RELATED"/>
    <property type="match status" value="1"/>
</dbReference>
<dbReference type="PROSITE" id="PS50021">
    <property type="entry name" value="CH"/>
    <property type="match status" value="1"/>
</dbReference>
<dbReference type="AlphaFoldDB" id="A0A170YCW6"/>
<accession>A0A170YCW6</accession>
<dbReference type="PANTHER" id="PTHR12509:SF9">
    <property type="entry name" value="SPERM FLAGELLAR PROTEIN 1 ISOFORM X1"/>
    <property type="match status" value="1"/>
</dbReference>
<reference evidence="3" key="2">
    <citation type="journal article" date="2017" name="J. Med. Entomol.">
        <title>Transcriptome Analysis of the Triatoma infestans (Hemiptera: Reduviidae) Integument.</title>
        <authorList>
            <person name="Calderon-Fernandez G.M."/>
            <person name="Moriconi D.E."/>
            <person name="Dulbecco A.B."/>
            <person name="Juarez M.P."/>
        </authorList>
    </citation>
    <scope>NUCLEOTIDE SEQUENCE</scope>
    <source>
        <strain evidence="3">Int1</strain>
        <tissue evidence="3">Integument</tissue>
    </source>
</reference>
<dbReference type="GO" id="GO:0051493">
    <property type="term" value="P:regulation of cytoskeleton organization"/>
    <property type="evidence" value="ECO:0007669"/>
    <property type="project" value="TreeGrafter"/>
</dbReference>
<feature type="domain" description="Calponin-homology (CH)" evidence="2">
    <location>
        <begin position="14"/>
        <end position="119"/>
    </location>
</feature>
<dbReference type="InterPro" id="IPR001715">
    <property type="entry name" value="CH_dom"/>
</dbReference>